<evidence type="ECO:0000313" key="2">
    <source>
        <dbReference type="EMBL" id="PON79584.1"/>
    </source>
</evidence>
<dbReference type="EMBL" id="JXTC01000234">
    <property type="protein sequence ID" value="PON79584.1"/>
    <property type="molecule type" value="Genomic_DNA"/>
</dbReference>
<name>A0A2P5E213_TREOI</name>
<feature type="region of interest" description="Disordered" evidence="1">
    <location>
        <begin position="76"/>
        <end position="129"/>
    </location>
</feature>
<proteinExistence type="predicted"/>
<dbReference type="InParanoid" id="A0A2P5E213"/>
<evidence type="ECO:0000256" key="1">
    <source>
        <dbReference type="SAM" id="MobiDB-lite"/>
    </source>
</evidence>
<accession>A0A2P5E213</accession>
<feature type="non-terminal residue" evidence="2">
    <location>
        <position position="1"/>
    </location>
</feature>
<organism evidence="2 3">
    <name type="scientific">Trema orientale</name>
    <name type="common">Charcoal tree</name>
    <name type="synonym">Celtis orientalis</name>
    <dbReference type="NCBI Taxonomy" id="63057"/>
    <lineage>
        <taxon>Eukaryota</taxon>
        <taxon>Viridiplantae</taxon>
        <taxon>Streptophyta</taxon>
        <taxon>Embryophyta</taxon>
        <taxon>Tracheophyta</taxon>
        <taxon>Spermatophyta</taxon>
        <taxon>Magnoliopsida</taxon>
        <taxon>eudicotyledons</taxon>
        <taxon>Gunneridae</taxon>
        <taxon>Pentapetalae</taxon>
        <taxon>rosids</taxon>
        <taxon>fabids</taxon>
        <taxon>Rosales</taxon>
        <taxon>Cannabaceae</taxon>
        <taxon>Trema</taxon>
    </lineage>
</organism>
<feature type="compositionally biased region" description="Basic residues" evidence="1">
    <location>
        <begin position="76"/>
        <end position="94"/>
    </location>
</feature>
<sequence length="129" mass="14095">IEETVKLPLKKRGMREVQIPYQMHGQYLPISLCEIKTHALSSPPKLPKSTFRSLSAGFKNAKQSILEQLGVVSPHLRKSAKAPKSAKGKAKKAKVPSPSIEVPPSSTKTIAPHKMPPFPVCHFSQGPSH</sequence>
<gene>
    <name evidence="2" type="ORF">TorRG33x02_235390</name>
</gene>
<dbReference type="OrthoDB" id="10411498at2759"/>
<dbReference type="Proteomes" id="UP000237000">
    <property type="component" value="Unassembled WGS sequence"/>
</dbReference>
<comment type="caution">
    <text evidence="2">The sequence shown here is derived from an EMBL/GenBank/DDBJ whole genome shotgun (WGS) entry which is preliminary data.</text>
</comment>
<evidence type="ECO:0000313" key="3">
    <source>
        <dbReference type="Proteomes" id="UP000237000"/>
    </source>
</evidence>
<keyword evidence="3" id="KW-1185">Reference proteome</keyword>
<feature type="compositionally biased region" description="Low complexity" evidence="1">
    <location>
        <begin position="95"/>
        <end position="106"/>
    </location>
</feature>
<reference evidence="3" key="1">
    <citation type="submission" date="2016-06" db="EMBL/GenBank/DDBJ databases">
        <title>Parallel loss of symbiosis genes in relatives of nitrogen-fixing non-legume Parasponia.</title>
        <authorList>
            <person name="Van Velzen R."/>
            <person name="Holmer R."/>
            <person name="Bu F."/>
            <person name="Rutten L."/>
            <person name="Van Zeijl A."/>
            <person name="Liu W."/>
            <person name="Santuari L."/>
            <person name="Cao Q."/>
            <person name="Sharma T."/>
            <person name="Shen D."/>
            <person name="Roswanjaya Y."/>
            <person name="Wardhani T."/>
            <person name="Kalhor M.S."/>
            <person name="Jansen J."/>
            <person name="Van den Hoogen J."/>
            <person name="Gungor B."/>
            <person name="Hartog M."/>
            <person name="Hontelez J."/>
            <person name="Verver J."/>
            <person name="Yang W.-C."/>
            <person name="Schijlen E."/>
            <person name="Repin R."/>
            <person name="Schilthuizen M."/>
            <person name="Schranz E."/>
            <person name="Heidstra R."/>
            <person name="Miyata K."/>
            <person name="Fedorova E."/>
            <person name="Kohlen W."/>
            <person name="Bisseling T."/>
            <person name="Smit S."/>
            <person name="Geurts R."/>
        </authorList>
    </citation>
    <scope>NUCLEOTIDE SEQUENCE [LARGE SCALE GENOMIC DNA]</scope>
    <source>
        <strain evidence="3">cv. RG33-2</strain>
    </source>
</reference>
<dbReference type="AlphaFoldDB" id="A0A2P5E213"/>
<protein>
    <submittedName>
        <fullName evidence="2">Uncharacterized protein</fullName>
    </submittedName>
</protein>